<comment type="caution">
    <text evidence="7">The sequence shown here is derived from an EMBL/GenBank/DDBJ whole genome shotgun (WGS) entry which is preliminary data.</text>
</comment>
<evidence type="ECO:0000256" key="2">
    <source>
        <dbReference type="ARBA" id="ARBA00022723"/>
    </source>
</evidence>
<keyword evidence="3" id="KW-0805">Transcription regulation</keyword>
<organism evidence="7 8">
    <name type="scientific">Hermanssonia centrifuga</name>
    <dbReference type="NCBI Taxonomy" id="98765"/>
    <lineage>
        <taxon>Eukaryota</taxon>
        <taxon>Fungi</taxon>
        <taxon>Dikarya</taxon>
        <taxon>Basidiomycota</taxon>
        <taxon>Agaricomycotina</taxon>
        <taxon>Agaricomycetes</taxon>
        <taxon>Polyporales</taxon>
        <taxon>Meruliaceae</taxon>
        <taxon>Hermanssonia</taxon>
    </lineage>
</organism>
<keyword evidence="2" id="KW-0479">Metal-binding</keyword>
<dbReference type="AlphaFoldDB" id="A0A2R6P057"/>
<dbReference type="InterPro" id="IPR050815">
    <property type="entry name" value="TF_fung"/>
</dbReference>
<dbReference type="GO" id="GO:0000981">
    <property type="term" value="F:DNA-binding transcription factor activity, RNA polymerase II-specific"/>
    <property type="evidence" value="ECO:0007669"/>
    <property type="project" value="InterPro"/>
</dbReference>
<evidence type="ECO:0000256" key="1">
    <source>
        <dbReference type="ARBA" id="ARBA00004123"/>
    </source>
</evidence>
<evidence type="ECO:0000256" key="4">
    <source>
        <dbReference type="ARBA" id="ARBA00023163"/>
    </source>
</evidence>
<dbReference type="PANTHER" id="PTHR47338">
    <property type="entry name" value="ZN(II)2CYS6 TRANSCRIPTION FACTOR (EUROFUNG)-RELATED"/>
    <property type="match status" value="1"/>
</dbReference>
<proteinExistence type="predicted"/>
<reference evidence="7 8" key="1">
    <citation type="submission" date="2018-02" db="EMBL/GenBank/DDBJ databases">
        <title>Genome sequence of the basidiomycete white-rot fungus Phlebia centrifuga.</title>
        <authorList>
            <person name="Granchi Z."/>
            <person name="Peng M."/>
            <person name="de Vries R.P."/>
            <person name="Hilden K."/>
            <person name="Makela M.R."/>
            <person name="Grigoriev I."/>
            <person name="Riley R."/>
        </authorList>
    </citation>
    <scope>NUCLEOTIDE SEQUENCE [LARGE SCALE GENOMIC DNA]</scope>
    <source>
        <strain evidence="7 8">FBCC195</strain>
    </source>
</reference>
<protein>
    <recommendedName>
        <fullName evidence="9">Transcription factor domain-containing protein</fullName>
    </recommendedName>
</protein>
<evidence type="ECO:0000256" key="5">
    <source>
        <dbReference type="ARBA" id="ARBA00023242"/>
    </source>
</evidence>
<dbReference type="GO" id="GO:0046872">
    <property type="term" value="F:metal ion binding"/>
    <property type="evidence" value="ECO:0007669"/>
    <property type="project" value="UniProtKB-KW"/>
</dbReference>
<feature type="region of interest" description="Disordered" evidence="6">
    <location>
        <begin position="42"/>
        <end position="72"/>
    </location>
</feature>
<comment type="subcellular location">
    <subcellularLocation>
        <location evidence="1">Nucleus</location>
    </subcellularLocation>
</comment>
<keyword evidence="4" id="KW-0804">Transcription</keyword>
<gene>
    <name evidence="7" type="ORF">PHLCEN_2v6212</name>
</gene>
<dbReference type="STRING" id="98765.A0A2R6P057"/>
<feature type="region of interest" description="Disordered" evidence="6">
    <location>
        <begin position="500"/>
        <end position="520"/>
    </location>
</feature>
<dbReference type="Proteomes" id="UP000186601">
    <property type="component" value="Unassembled WGS sequence"/>
</dbReference>
<evidence type="ECO:0000313" key="8">
    <source>
        <dbReference type="Proteomes" id="UP000186601"/>
    </source>
</evidence>
<name>A0A2R6P057_9APHY</name>
<keyword evidence="5" id="KW-0539">Nucleus</keyword>
<dbReference type="EMBL" id="MLYV02000604">
    <property type="protein sequence ID" value="PSR81917.1"/>
    <property type="molecule type" value="Genomic_DNA"/>
</dbReference>
<keyword evidence="8" id="KW-1185">Reference proteome</keyword>
<dbReference type="OrthoDB" id="39175at2759"/>
<sequence length="520" mass="57309">MYYSSPDGDILNGLDYSQFANGNSLDHLAGIATFMSNSPPSMGGNASVSTPSSEDPNGVSMSPHSASGLGSVSTSDDAGMSLLYLSWPANLPDITVTRHLINAFFTHHIHASRLFHPSSFFGSLDLHPTDPKFPCSAVLHAMCAVGSIYTALVPTNNISDSYAFDVMTGERRPGKQRITSFGELQAKFSKACIEDGLDRGENLFECTQAQIILTWFYLSQARWVETLVLPPGRQWSHDKDVLSVHLEDQMDSFIVFTKASILISRVKNFNLRFKSLAYTGDPSVISPNMKSLDASGGLENFNPKDTPGFRDLDQLVTSFKASFPPHMKNPMKDDKLDAYLYSAWNVVHLSQILLHEPFARPGSYACISAYKILSSSRAIVEFLHSISSTSYDVSSMDLYPFLCWFMAGRVLVRFLKAAQDAQAQDQVIPLQAEINFLRTMLAKAGERVPLAYRYAKMLGDTLVQTCGVQEVESPSAMPPREFNYVSQHYDYTASLFSYKTPPMPPPPSEPPVTPPLAGAL</sequence>
<evidence type="ECO:0000256" key="3">
    <source>
        <dbReference type="ARBA" id="ARBA00023015"/>
    </source>
</evidence>
<dbReference type="GO" id="GO:0005634">
    <property type="term" value="C:nucleus"/>
    <property type="evidence" value="ECO:0007669"/>
    <property type="project" value="UniProtKB-SubCell"/>
</dbReference>
<dbReference type="PANTHER" id="PTHR47338:SF29">
    <property type="entry name" value="ZN(2)-C6 FUNGAL-TYPE DOMAIN-CONTAINING PROTEIN"/>
    <property type="match status" value="1"/>
</dbReference>
<evidence type="ECO:0008006" key="9">
    <source>
        <dbReference type="Google" id="ProtNLM"/>
    </source>
</evidence>
<evidence type="ECO:0000313" key="7">
    <source>
        <dbReference type="EMBL" id="PSR81917.1"/>
    </source>
</evidence>
<accession>A0A2R6P057</accession>
<evidence type="ECO:0000256" key="6">
    <source>
        <dbReference type="SAM" id="MobiDB-lite"/>
    </source>
</evidence>
<dbReference type="CDD" id="cd12148">
    <property type="entry name" value="fungal_TF_MHR"/>
    <property type="match status" value="1"/>
</dbReference>
<feature type="compositionally biased region" description="Pro residues" evidence="6">
    <location>
        <begin position="501"/>
        <end position="514"/>
    </location>
</feature>